<protein>
    <recommendedName>
        <fullName evidence="4">Secreted protein</fullName>
    </recommendedName>
</protein>
<accession>A0ABX8RFE9</accession>
<feature type="signal peptide" evidence="1">
    <location>
        <begin position="1"/>
        <end position="30"/>
    </location>
</feature>
<evidence type="ECO:0000313" key="2">
    <source>
        <dbReference type="EMBL" id="QXN88318.1"/>
    </source>
</evidence>
<feature type="chain" id="PRO_5047427921" description="Secreted protein" evidence="1">
    <location>
        <begin position="31"/>
        <end position="232"/>
    </location>
</feature>
<evidence type="ECO:0008006" key="4">
    <source>
        <dbReference type="Google" id="ProtNLM"/>
    </source>
</evidence>
<gene>
    <name evidence="2" type="ORF">KV110_22190</name>
</gene>
<name>A0ABX8RFE9_NOCIO</name>
<sequence length="232" mass="25106">MHRPQRRLTMVSAFAAITVLGGLTCAPAAADQPEPTILGDLCLRAQTQTANLRVVEFRRAGGTFDNVVYPDLAGFAASKPQVQPLTTTRYNTYEDNAGTLLEQVRCKGKSADHIAAVYGAGVAGAEDNCAKVNRQTVVEAALMLTPAERRELVHRPDDIVIDPDTPAVTGQDWFTEFPAATKDAHGKIHLPSKSLYVPLNTPGIPDAFKGQHYCTLAAHSYVKRLMLGRVQP</sequence>
<evidence type="ECO:0000313" key="3">
    <source>
        <dbReference type="Proteomes" id="UP000694257"/>
    </source>
</evidence>
<dbReference type="RefSeq" id="WP_218469201.1">
    <property type="nucleotide sequence ID" value="NZ_BAABJN010000008.1"/>
</dbReference>
<dbReference type="EMBL" id="CP078145">
    <property type="protein sequence ID" value="QXN88318.1"/>
    <property type="molecule type" value="Genomic_DNA"/>
</dbReference>
<reference evidence="2 3" key="1">
    <citation type="submission" date="2021-07" db="EMBL/GenBank/DDBJ databases">
        <title>Whole Genome Sequence of Nocardia Iowensis.</title>
        <authorList>
            <person name="Lamm A."/>
            <person name="Collins-Fairclough A.M."/>
            <person name="Bunk B."/>
            <person name="Sproer C."/>
        </authorList>
    </citation>
    <scope>NUCLEOTIDE SEQUENCE [LARGE SCALE GENOMIC DNA]</scope>
    <source>
        <strain evidence="2 3">NRRL 5646</strain>
    </source>
</reference>
<keyword evidence="3" id="KW-1185">Reference proteome</keyword>
<proteinExistence type="predicted"/>
<evidence type="ECO:0000256" key="1">
    <source>
        <dbReference type="SAM" id="SignalP"/>
    </source>
</evidence>
<organism evidence="2 3">
    <name type="scientific">Nocardia iowensis</name>
    <dbReference type="NCBI Taxonomy" id="204891"/>
    <lineage>
        <taxon>Bacteria</taxon>
        <taxon>Bacillati</taxon>
        <taxon>Actinomycetota</taxon>
        <taxon>Actinomycetes</taxon>
        <taxon>Mycobacteriales</taxon>
        <taxon>Nocardiaceae</taxon>
        <taxon>Nocardia</taxon>
    </lineage>
</organism>
<dbReference type="Proteomes" id="UP000694257">
    <property type="component" value="Chromosome"/>
</dbReference>
<keyword evidence="1" id="KW-0732">Signal</keyword>